<organism evidence="10 11">
    <name type="scientific">Marinicrinis sediminis</name>
    <dbReference type="NCBI Taxonomy" id="1652465"/>
    <lineage>
        <taxon>Bacteria</taxon>
        <taxon>Bacillati</taxon>
        <taxon>Bacillota</taxon>
        <taxon>Bacilli</taxon>
        <taxon>Bacillales</taxon>
        <taxon>Paenibacillaceae</taxon>
    </lineage>
</organism>
<feature type="transmembrane region" description="Helical" evidence="7">
    <location>
        <begin position="466"/>
        <end position="485"/>
    </location>
</feature>
<dbReference type="InterPro" id="IPR003945">
    <property type="entry name" value="NU5C-like"/>
</dbReference>
<keyword evidence="3 6" id="KW-0812">Transmembrane</keyword>
<dbReference type="Pfam" id="PF00361">
    <property type="entry name" value="Proton_antipo_M"/>
    <property type="match status" value="1"/>
</dbReference>
<dbReference type="Pfam" id="PF00662">
    <property type="entry name" value="Proton_antipo_N"/>
    <property type="match status" value="1"/>
</dbReference>
<dbReference type="NCBIfam" id="TIGR01974">
    <property type="entry name" value="NDH_I_L"/>
    <property type="match status" value="1"/>
</dbReference>
<evidence type="ECO:0000256" key="2">
    <source>
        <dbReference type="ARBA" id="ARBA00008483"/>
    </source>
</evidence>
<protein>
    <submittedName>
        <fullName evidence="10">NADH-quinone oxidoreductase subunit L</fullName>
    </submittedName>
</protein>
<dbReference type="Proteomes" id="UP001597497">
    <property type="component" value="Unassembled WGS sequence"/>
</dbReference>
<dbReference type="EMBL" id="JBHUMM010000023">
    <property type="protein sequence ID" value="MFD2672056.1"/>
    <property type="molecule type" value="Genomic_DNA"/>
</dbReference>
<evidence type="ECO:0000313" key="10">
    <source>
        <dbReference type="EMBL" id="MFD2672056.1"/>
    </source>
</evidence>
<keyword evidence="4 7" id="KW-1133">Transmembrane helix</keyword>
<sequence length="634" mass="69470">MDMYAQYAWLIPLFPLLSFIVLTAMGRQMKMAGQSISVAAIAGSFILSLLVFWERLGTETQDYTWNGFEWLRFGDVSIYMGFEVTNLNALMLVVVTFVALLVQVYSTAYMKHDERIVVYYGYISLFTFSMLALVLSENLLQMYIFWELVGLCSFLLVGFWYHKPSARAAAKKAFIVTRIGDVGLFIGILLLLWHLPGGNLSFTAIHNGFYANQAGISETVTTWIAILIFIGAVGKSGQFPLHTWLPDAMEGPTPISALIHAATMVAAGVFLVAKTYDIFLAAPIALDTVAYVGGFTAIFAAVIAIAQNDIKRVLAYSTISQLGYMMMALGFGSSAAYTAGLFHLTTHAFFKALLFLAAGSVITALHHEQNIYKMGGLGKKMKVTMTTFAIGTLALAGVFPFAGFWSKDAILVEAYHHNPFLFGVGLLAAFFTAFYMSRLFFLVFTGQSRRENQHGSVSQVKESPKVMTVPLMVLAVLAVLAGALYMPGNLWLGEWLTTRAEGEHVNVLVIVLSNAVALLGLFVGYRLYGRAHERDPLVRAGGAVHRVLARKGYVDEAYDYGMVRPLKGLGKGLAWFDHMVIDGFVRGSAAFAVWIGKTGTRAQNGQVQTYGLLVLLGIMVIMLAVAGRRFIDLG</sequence>
<keyword evidence="5 7" id="KW-0472">Membrane</keyword>
<dbReference type="InterPro" id="IPR001750">
    <property type="entry name" value="ND/Mrp_TM"/>
</dbReference>
<feature type="transmembrane region" description="Helical" evidence="7">
    <location>
        <begin position="386"/>
        <end position="405"/>
    </location>
</feature>
<proteinExistence type="inferred from homology"/>
<feature type="transmembrane region" description="Helical" evidence="7">
    <location>
        <begin position="142"/>
        <end position="161"/>
    </location>
</feature>
<feature type="transmembrane region" description="Helical" evidence="7">
    <location>
        <begin position="279"/>
        <end position="306"/>
    </location>
</feature>
<dbReference type="RefSeq" id="WP_379929548.1">
    <property type="nucleotide sequence ID" value="NZ_JBHUMM010000023.1"/>
</dbReference>
<feature type="transmembrane region" description="Helical" evidence="7">
    <location>
        <begin position="255"/>
        <end position="273"/>
    </location>
</feature>
<feature type="transmembrane region" description="Helical" evidence="7">
    <location>
        <begin position="173"/>
        <end position="195"/>
    </location>
</feature>
<evidence type="ECO:0000256" key="7">
    <source>
        <dbReference type="SAM" id="Phobius"/>
    </source>
</evidence>
<feature type="transmembrane region" description="Helical" evidence="7">
    <location>
        <begin position="6"/>
        <end position="24"/>
    </location>
</feature>
<comment type="caution">
    <text evidence="10">The sequence shown here is derived from an EMBL/GenBank/DDBJ whole genome shotgun (WGS) entry which is preliminary data.</text>
</comment>
<feature type="domain" description="NADH-Ubiquinone oxidoreductase (complex I) chain 5 N-terminal" evidence="9">
    <location>
        <begin position="70"/>
        <end position="120"/>
    </location>
</feature>
<comment type="subcellular location">
    <subcellularLocation>
        <location evidence="1">Cell membrane</location>
        <topology evidence="1">Multi-pass membrane protein</topology>
    </subcellularLocation>
    <subcellularLocation>
        <location evidence="6">Membrane</location>
        <topology evidence="6">Multi-pass membrane protein</topology>
    </subcellularLocation>
</comment>
<feature type="transmembrane region" description="Helical" evidence="7">
    <location>
        <begin position="36"/>
        <end position="53"/>
    </location>
</feature>
<evidence type="ECO:0000313" key="11">
    <source>
        <dbReference type="Proteomes" id="UP001597497"/>
    </source>
</evidence>
<reference evidence="11" key="1">
    <citation type="journal article" date="2019" name="Int. J. Syst. Evol. Microbiol.">
        <title>The Global Catalogue of Microorganisms (GCM) 10K type strain sequencing project: providing services to taxonomists for standard genome sequencing and annotation.</title>
        <authorList>
            <consortium name="The Broad Institute Genomics Platform"/>
            <consortium name="The Broad Institute Genome Sequencing Center for Infectious Disease"/>
            <person name="Wu L."/>
            <person name="Ma J."/>
        </authorList>
    </citation>
    <scope>NUCLEOTIDE SEQUENCE [LARGE SCALE GENOMIC DNA]</scope>
    <source>
        <strain evidence="11">KCTC 33676</strain>
    </source>
</reference>
<dbReference type="PANTHER" id="PTHR42829:SF2">
    <property type="entry name" value="NADH-UBIQUINONE OXIDOREDUCTASE CHAIN 5"/>
    <property type="match status" value="1"/>
</dbReference>
<feature type="transmembrane region" description="Helical" evidence="7">
    <location>
        <begin position="610"/>
        <end position="631"/>
    </location>
</feature>
<feature type="transmembrane region" description="Helical" evidence="7">
    <location>
        <begin position="505"/>
        <end position="525"/>
    </location>
</feature>
<evidence type="ECO:0000256" key="5">
    <source>
        <dbReference type="ARBA" id="ARBA00023136"/>
    </source>
</evidence>
<dbReference type="PANTHER" id="PTHR42829">
    <property type="entry name" value="NADH-UBIQUINONE OXIDOREDUCTASE CHAIN 5"/>
    <property type="match status" value="1"/>
</dbReference>
<feature type="domain" description="NADH:quinone oxidoreductase/Mrp antiporter transmembrane" evidence="8">
    <location>
        <begin position="136"/>
        <end position="431"/>
    </location>
</feature>
<feature type="transmembrane region" description="Helical" evidence="7">
    <location>
        <begin position="87"/>
        <end position="105"/>
    </location>
</feature>
<dbReference type="NCBIfam" id="NF005141">
    <property type="entry name" value="PRK06590.1"/>
    <property type="match status" value="1"/>
</dbReference>
<evidence type="ECO:0000256" key="4">
    <source>
        <dbReference type="ARBA" id="ARBA00022989"/>
    </source>
</evidence>
<dbReference type="InterPro" id="IPR001516">
    <property type="entry name" value="Proton_antipo_N"/>
</dbReference>
<feature type="transmembrane region" description="Helical" evidence="7">
    <location>
        <begin position="348"/>
        <end position="365"/>
    </location>
</feature>
<feature type="transmembrane region" description="Helical" evidence="7">
    <location>
        <begin position="313"/>
        <end position="336"/>
    </location>
</feature>
<dbReference type="PRINTS" id="PR01435">
    <property type="entry name" value="NPOXDRDTASE5"/>
</dbReference>
<feature type="transmembrane region" description="Helical" evidence="7">
    <location>
        <begin position="117"/>
        <end position="136"/>
    </location>
</feature>
<evidence type="ECO:0000259" key="9">
    <source>
        <dbReference type="Pfam" id="PF00662"/>
    </source>
</evidence>
<accession>A0ABW5RBB6</accession>
<feature type="transmembrane region" description="Helical" evidence="7">
    <location>
        <begin position="215"/>
        <end position="234"/>
    </location>
</feature>
<dbReference type="PRINTS" id="PR01434">
    <property type="entry name" value="NADHDHGNASE5"/>
</dbReference>
<dbReference type="InterPro" id="IPR018393">
    <property type="entry name" value="NADHpl_OxRdtase_5_subgr"/>
</dbReference>
<evidence type="ECO:0000256" key="6">
    <source>
        <dbReference type="RuleBase" id="RU000320"/>
    </source>
</evidence>
<gene>
    <name evidence="10" type="primary">nuoL</name>
    <name evidence="10" type="ORF">ACFSUC_10610</name>
</gene>
<evidence type="ECO:0000256" key="3">
    <source>
        <dbReference type="ARBA" id="ARBA00022692"/>
    </source>
</evidence>
<keyword evidence="11" id="KW-1185">Reference proteome</keyword>
<name>A0ABW5RBB6_9BACL</name>
<feature type="transmembrane region" description="Helical" evidence="7">
    <location>
        <begin position="420"/>
        <end position="445"/>
    </location>
</feature>
<comment type="similarity">
    <text evidence="2">Belongs to the CPA3 antiporters (TC 2.A.63) subunit A family.</text>
</comment>
<dbReference type="Gene3D" id="1.20.5.2700">
    <property type="match status" value="1"/>
</dbReference>
<evidence type="ECO:0000256" key="1">
    <source>
        <dbReference type="ARBA" id="ARBA00004651"/>
    </source>
</evidence>
<evidence type="ECO:0000259" key="8">
    <source>
        <dbReference type="Pfam" id="PF00361"/>
    </source>
</evidence>